<evidence type="ECO:0000313" key="3">
    <source>
        <dbReference type="Proteomes" id="UP000007129"/>
    </source>
</evidence>
<evidence type="ECO:0000256" key="1">
    <source>
        <dbReference type="SAM" id="MobiDB-lite"/>
    </source>
</evidence>
<protein>
    <submittedName>
        <fullName evidence="2">Uncharacterized protein</fullName>
    </submittedName>
</protein>
<reference evidence="2 3" key="1">
    <citation type="journal article" date="2012" name="BMC Genomics">
        <title>Tools to kill: Genome of one of the most destructive plant pathogenic fungi Macrophomina phaseolina.</title>
        <authorList>
            <person name="Islam M.S."/>
            <person name="Haque M.S."/>
            <person name="Islam M.M."/>
            <person name="Emdad E.M."/>
            <person name="Halim A."/>
            <person name="Hossen Q.M.M."/>
            <person name="Hossain M.Z."/>
            <person name="Ahmed B."/>
            <person name="Rahim S."/>
            <person name="Rahman M.S."/>
            <person name="Alam M.M."/>
            <person name="Hou S."/>
            <person name="Wan X."/>
            <person name="Saito J.A."/>
            <person name="Alam M."/>
        </authorList>
    </citation>
    <scope>NUCLEOTIDE SEQUENCE [LARGE SCALE GENOMIC DNA]</scope>
    <source>
        <strain evidence="2 3">MS6</strain>
    </source>
</reference>
<dbReference type="AlphaFoldDB" id="K2RXG3"/>
<feature type="compositionally biased region" description="Basic residues" evidence="1">
    <location>
        <begin position="44"/>
        <end position="62"/>
    </location>
</feature>
<evidence type="ECO:0000313" key="2">
    <source>
        <dbReference type="EMBL" id="EKG17412.1"/>
    </source>
</evidence>
<dbReference type="VEuPathDB" id="FungiDB:MPH_05343"/>
<gene>
    <name evidence="2" type="ORF">MPH_05343</name>
</gene>
<feature type="compositionally biased region" description="Basic residues" evidence="1">
    <location>
        <begin position="22"/>
        <end position="31"/>
    </location>
</feature>
<feature type="compositionally biased region" description="Low complexity" evidence="1">
    <location>
        <begin position="1"/>
        <end position="21"/>
    </location>
</feature>
<name>K2RXG3_MACPH</name>
<dbReference type="HOGENOM" id="CLU_1750032_0_0_1"/>
<dbReference type="InParanoid" id="K2RXG3"/>
<dbReference type="EMBL" id="AHHD01000248">
    <property type="protein sequence ID" value="EKG17412.1"/>
    <property type="molecule type" value="Genomic_DNA"/>
</dbReference>
<proteinExistence type="predicted"/>
<accession>K2RXG3</accession>
<feature type="compositionally biased region" description="Basic and acidic residues" evidence="1">
    <location>
        <begin position="63"/>
        <end position="75"/>
    </location>
</feature>
<comment type="caution">
    <text evidence="2">The sequence shown here is derived from an EMBL/GenBank/DDBJ whole genome shotgun (WGS) entry which is preliminary data.</text>
</comment>
<sequence>MRRAGRQAPHPAAARAAPSPLRRYRPRRHQPVRVQDQLHARLPLLHRRPPGAAPAHRHRHGRAAREGPPRHDRSHVAAGRQATASTGVRTDSARWKRMSVATQEIWIPAVPSGDAWFRRPRWIPWPVEYPETVKLGSDRAGGRSRTDVC</sequence>
<organism evidence="2 3">
    <name type="scientific">Macrophomina phaseolina (strain MS6)</name>
    <name type="common">Charcoal rot fungus</name>
    <dbReference type="NCBI Taxonomy" id="1126212"/>
    <lineage>
        <taxon>Eukaryota</taxon>
        <taxon>Fungi</taxon>
        <taxon>Dikarya</taxon>
        <taxon>Ascomycota</taxon>
        <taxon>Pezizomycotina</taxon>
        <taxon>Dothideomycetes</taxon>
        <taxon>Dothideomycetes incertae sedis</taxon>
        <taxon>Botryosphaeriales</taxon>
        <taxon>Botryosphaeriaceae</taxon>
        <taxon>Macrophomina</taxon>
    </lineage>
</organism>
<feature type="region of interest" description="Disordered" evidence="1">
    <location>
        <begin position="1"/>
        <end position="93"/>
    </location>
</feature>
<dbReference type="Proteomes" id="UP000007129">
    <property type="component" value="Unassembled WGS sequence"/>
</dbReference>